<comment type="caution">
    <text evidence="1">The sequence shown here is derived from an EMBL/GenBank/DDBJ whole genome shotgun (WGS) entry which is preliminary data.</text>
</comment>
<dbReference type="Proteomes" id="UP000499080">
    <property type="component" value="Unassembled WGS sequence"/>
</dbReference>
<dbReference type="EMBL" id="BGPR01000268">
    <property type="protein sequence ID" value="GBM09339.1"/>
    <property type="molecule type" value="Genomic_DNA"/>
</dbReference>
<organism evidence="1 2">
    <name type="scientific">Araneus ventricosus</name>
    <name type="common">Orbweaver spider</name>
    <name type="synonym">Epeira ventricosa</name>
    <dbReference type="NCBI Taxonomy" id="182803"/>
    <lineage>
        <taxon>Eukaryota</taxon>
        <taxon>Metazoa</taxon>
        <taxon>Ecdysozoa</taxon>
        <taxon>Arthropoda</taxon>
        <taxon>Chelicerata</taxon>
        <taxon>Arachnida</taxon>
        <taxon>Araneae</taxon>
        <taxon>Araneomorphae</taxon>
        <taxon>Entelegynae</taxon>
        <taxon>Araneoidea</taxon>
        <taxon>Araneidae</taxon>
        <taxon>Araneus</taxon>
    </lineage>
</organism>
<keyword evidence="2" id="KW-1185">Reference proteome</keyword>
<name>A0A4Y2CZ04_ARAVE</name>
<gene>
    <name evidence="1" type="ORF">AVEN_135065_1</name>
</gene>
<accession>A0A4Y2CZ04</accession>
<proteinExistence type="predicted"/>
<dbReference type="AlphaFoldDB" id="A0A4Y2CZ04"/>
<protein>
    <submittedName>
        <fullName evidence="1">Uncharacterized protein</fullName>
    </submittedName>
</protein>
<sequence>MITFGDFPSRSSWTPREVGVWCFHPAFSVAQWGRGGSGPVRVGDAQRVMTTGTRVFRHSVPLVCKFWVGRPEDVRSVPLAVLALVSRFLYRPLPFLPMS</sequence>
<evidence type="ECO:0000313" key="1">
    <source>
        <dbReference type="EMBL" id="GBM09339.1"/>
    </source>
</evidence>
<evidence type="ECO:0000313" key="2">
    <source>
        <dbReference type="Proteomes" id="UP000499080"/>
    </source>
</evidence>
<reference evidence="1 2" key="1">
    <citation type="journal article" date="2019" name="Sci. Rep.">
        <title>Orb-weaving spider Araneus ventricosus genome elucidates the spidroin gene catalogue.</title>
        <authorList>
            <person name="Kono N."/>
            <person name="Nakamura H."/>
            <person name="Ohtoshi R."/>
            <person name="Moran D.A.P."/>
            <person name="Shinohara A."/>
            <person name="Yoshida Y."/>
            <person name="Fujiwara M."/>
            <person name="Mori M."/>
            <person name="Tomita M."/>
            <person name="Arakawa K."/>
        </authorList>
    </citation>
    <scope>NUCLEOTIDE SEQUENCE [LARGE SCALE GENOMIC DNA]</scope>
</reference>